<proteinExistence type="predicted"/>
<accession>H1Z402</accession>
<feature type="transmembrane region" description="Helical" evidence="1">
    <location>
        <begin position="204"/>
        <end position="223"/>
    </location>
</feature>
<dbReference type="HOGENOM" id="CLU_1217581_0_0_2"/>
<dbReference type="EMBL" id="CM001436">
    <property type="protein sequence ID" value="EHQ36624.1"/>
    <property type="molecule type" value="Genomic_DNA"/>
</dbReference>
<dbReference type="RefSeq" id="WP_004079072.1">
    <property type="nucleotide sequence ID" value="NZ_CM001436.1"/>
</dbReference>
<dbReference type="AlphaFoldDB" id="H1Z402"/>
<organism evidence="3 4">
    <name type="scientific">Methanoplanus limicola DSM 2279</name>
    <dbReference type="NCBI Taxonomy" id="937775"/>
    <lineage>
        <taxon>Archaea</taxon>
        <taxon>Methanobacteriati</taxon>
        <taxon>Methanobacteriota</taxon>
        <taxon>Stenosarchaea group</taxon>
        <taxon>Methanomicrobia</taxon>
        <taxon>Methanomicrobiales</taxon>
        <taxon>Methanomicrobiaceae</taxon>
        <taxon>Methanoplanus</taxon>
    </lineage>
</organism>
<dbReference type="InterPro" id="IPR013229">
    <property type="entry name" value="PEGA"/>
</dbReference>
<evidence type="ECO:0000259" key="2">
    <source>
        <dbReference type="Pfam" id="PF08308"/>
    </source>
</evidence>
<keyword evidence="1" id="KW-0812">Transmembrane</keyword>
<feature type="domain" description="PEGA" evidence="2">
    <location>
        <begin position="34"/>
        <end position="105"/>
    </location>
</feature>
<evidence type="ECO:0000313" key="3">
    <source>
        <dbReference type="EMBL" id="EHQ36624.1"/>
    </source>
</evidence>
<name>H1Z402_9EURY</name>
<dbReference type="Proteomes" id="UP000005741">
    <property type="component" value="Chromosome"/>
</dbReference>
<dbReference type="Pfam" id="PF08308">
    <property type="entry name" value="PEGA"/>
    <property type="match status" value="1"/>
</dbReference>
<evidence type="ECO:0000313" key="4">
    <source>
        <dbReference type="Proteomes" id="UP000005741"/>
    </source>
</evidence>
<keyword evidence="1" id="KW-0472">Membrane</keyword>
<gene>
    <name evidence="3" type="ORF">Metlim_2582</name>
</gene>
<dbReference type="InParanoid" id="H1Z402"/>
<keyword evidence="1" id="KW-1133">Transmembrane helix</keyword>
<sequence length="227" mass="24167">MRKVCLSGILLLSVILLAGAASAATVGGDQGWYNVHCNVDGAAVYMDGNYMGEIVNGILTVPVYSTGTPYKTVSVEMPGYTTWTENIDTNPAAGEQEDIYATLNPVPTPEPIMIGGDTGYYVVYCNVDGADVYFGSDYKGQTANGELTVEVYTTGTPYTTYSVQKSGYTPFTAQITEYPEKGDTVKLHATLNPAPAPEPTKSPVAPGIILFSVMAALLCGFLISRRE</sequence>
<reference evidence="3 4" key="1">
    <citation type="submission" date="2011-10" db="EMBL/GenBank/DDBJ databases">
        <title>The Improved High-Quality Draft genome of Methanoplanus limicola DSM 2279.</title>
        <authorList>
            <consortium name="US DOE Joint Genome Institute (JGI-PGF)"/>
            <person name="Lucas S."/>
            <person name="Copeland A."/>
            <person name="Lapidus A."/>
            <person name="Glavina del Rio T."/>
            <person name="Dalin E."/>
            <person name="Tice H."/>
            <person name="Bruce D."/>
            <person name="Goodwin L."/>
            <person name="Pitluck S."/>
            <person name="Peters L."/>
            <person name="Mikhailova N."/>
            <person name="Lu M."/>
            <person name="Kyrpides N."/>
            <person name="Mavromatis K."/>
            <person name="Ivanova N."/>
            <person name="Markowitz V."/>
            <person name="Cheng J.-F."/>
            <person name="Hugenholtz P."/>
            <person name="Woyke T."/>
            <person name="Wu D."/>
            <person name="Wirth R."/>
            <person name="Brambilla E.-M."/>
            <person name="Klenk H.-P."/>
            <person name="Eisen J.A."/>
        </authorList>
    </citation>
    <scope>NUCLEOTIDE SEQUENCE [LARGE SCALE GENOMIC DNA]</scope>
    <source>
        <strain evidence="3 4">DSM 2279</strain>
    </source>
</reference>
<keyword evidence="4" id="KW-1185">Reference proteome</keyword>
<evidence type="ECO:0000256" key="1">
    <source>
        <dbReference type="SAM" id="Phobius"/>
    </source>
</evidence>
<protein>
    <submittedName>
        <fullName evidence="3">PEGA domain protein</fullName>
    </submittedName>
</protein>